<dbReference type="GO" id="GO:0000175">
    <property type="term" value="F:3'-5'-RNA exonuclease activity"/>
    <property type="evidence" value="ECO:0007669"/>
    <property type="project" value="InterPro"/>
</dbReference>
<evidence type="ECO:0000259" key="5">
    <source>
        <dbReference type="SMART" id="SM00479"/>
    </source>
</evidence>
<accession>A0A1B7P4K4</accession>
<dbReference type="STRING" id="1658172.A0A1B7P4K4"/>
<dbReference type="InterPro" id="IPR013520">
    <property type="entry name" value="Ribonucl_H"/>
</dbReference>
<dbReference type="InterPro" id="IPR022894">
    <property type="entry name" value="Oligoribonuclease"/>
</dbReference>
<comment type="caution">
    <text evidence="6">The sequence shown here is derived from an EMBL/GenBank/DDBJ whole genome shotgun (WGS) entry which is preliminary data.</text>
</comment>
<protein>
    <recommendedName>
        <fullName evidence="5">Exonuclease domain-containing protein</fullName>
    </recommendedName>
</protein>
<keyword evidence="4" id="KW-0269">Exonuclease</keyword>
<organism evidence="6 7">
    <name type="scientific">Emergomyces africanus</name>
    <dbReference type="NCBI Taxonomy" id="1955775"/>
    <lineage>
        <taxon>Eukaryota</taxon>
        <taxon>Fungi</taxon>
        <taxon>Dikarya</taxon>
        <taxon>Ascomycota</taxon>
        <taxon>Pezizomycotina</taxon>
        <taxon>Eurotiomycetes</taxon>
        <taxon>Eurotiomycetidae</taxon>
        <taxon>Onygenales</taxon>
        <taxon>Ajellomycetaceae</taxon>
        <taxon>Emergomyces</taxon>
    </lineage>
</organism>
<dbReference type="Pfam" id="PF00929">
    <property type="entry name" value="RNase_T"/>
    <property type="match status" value="1"/>
</dbReference>
<comment type="similarity">
    <text evidence="1">Belongs to the oligoribonuclease family.</text>
</comment>
<dbReference type="PANTHER" id="PTHR11046:SF0">
    <property type="entry name" value="OLIGORIBONUCLEASE, MITOCHONDRIAL"/>
    <property type="match status" value="1"/>
</dbReference>
<reference evidence="6 7" key="1">
    <citation type="submission" date="2015-07" db="EMBL/GenBank/DDBJ databases">
        <title>Emmonsia species relationships and genome sequence.</title>
        <authorList>
            <person name="Cuomo C.A."/>
            <person name="Schwartz I.S."/>
            <person name="Kenyon C."/>
            <person name="de Hoog G.S."/>
            <person name="Govender N.P."/>
            <person name="Botha A."/>
            <person name="Moreno L."/>
            <person name="de Vries M."/>
            <person name="Munoz J.F."/>
            <person name="Stielow J.B."/>
        </authorList>
    </citation>
    <scope>NUCLEOTIDE SEQUENCE [LARGE SCALE GENOMIC DNA]</scope>
    <source>
        <strain evidence="6 7">CBS 136260</strain>
    </source>
</reference>
<dbReference type="EMBL" id="LGUA01000135">
    <property type="protein sequence ID" value="OAX83787.1"/>
    <property type="molecule type" value="Genomic_DNA"/>
</dbReference>
<dbReference type="SMART" id="SM00479">
    <property type="entry name" value="EXOIII"/>
    <property type="match status" value="1"/>
</dbReference>
<dbReference type="SUPFAM" id="SSF53098">
    <property type="entry name" value="Ribonuclease H-like"/>
    <property type="match status" value="1"/>
</dbReference>
<dbReference type="OrthoDB" id="270189at2759"/>
<gene>
    <name evidence="6" type="ORF">ACJ72_01843</name>
</gene>
<keyword evidence="7" id="KW-1185">Reference proteome</keyword>
<dbReference type="GO" id="GO:0005739">
    <property type="term" value="C:mitochondrion"/>
    <property type="evidence" value="ECO:0007669"/>
    <property type="project" value="TreeGrafter"/>
</dbReference>
<evidence type="ECO:0000256" key="2">
    <source>
        <dbReference type="ARBA" id="ARBA00022722"/>
    </source>
</evidence>
<dbReference type="Gene3D" id="3.30.420.10">
    <property type="entry name" value="Ribonuclease H-like superfamily/Ribonuclease H"/>
    <property type="match status" value="1"/>
</dbReference>
<keyword evidence="2" id="KW-0540">Nuclease</keyword>
<sequence>MTLSRSTQPLVWIDCEMTGLDPRTDKILQICCFITDSDLNLLEPNGFEAVIHHPKSVLESMNDWCIETHGRSGLSAAVSASTTTPIAAAEGLLAYIKKHVPQKRTGVLAGNSVHADKGFLAYEPYAQVLEWLHYRLLDVSSFKEAVRRWGDEDMLRDAPKKEFLHLAREDILESIEEMRYYRRVLFGKNS</sequence>
<dbReference type="Proteomes" id="UP000091918">
    <property type="component" value="Unassembled WGS sequence"/>
</dbReference>
<name>A0A1B7P4K4_9EURO</name>
<dbReference type="FunFam" id="3.30.420.10:FF:000003">
    <property type="entry name" value="Oligoribonuclease"/>
    <property type="match status" value="1"/>
</dbReference>
<proteinExistence type="inferred from homology"/>
<dbReference type="InterPro" id="IPR012337">
    <property type="entry name" value="RNaseH-like_sf"/>
</dbReference>
<dbReference type="AlphaFoldDB" id="A0A1B7P4K4"/>
<evidence type="ECO:0000256" key="4">
    <source>
        <dbReference type="ARBA" id="ARBA00022839"/>
    </source>
</evidence>
<evidence type="ECO:0000313" key="6">
    <source>
        <dbReference type="EMBL" id="OAX83787.1"/>
    </source>
</evidence>
<dbReference type="CDD" id="cd06135">
    <property type="entry name" value="Orn"/>
    <property type="match status" value="1"/>
</dbReference>
<evidence type="ECO:0000256" key="1">
    <source>
        <dbReference type="ARBA" id="ARBA00009921"/>
    </source>
</evidence>
<dbReference type="NCBIfam" id="NF003765">
    <property type="entry name" value="PRK05359.1"/>
    <property type="match status" value="1"/>
</dbReference>
<dbReference type="PANTHER" id="PTHR11046">
    <property type="entry name" value="OLIGORIBONUCLEASE, MITOCHONDRIAL"/>
    <property type="match status" value="1"/>
</dbReference>
<dbReference type="InterPro" id="IPR036397">
    <property type="entry name" value="RNaseH_sf"/>
</dbReference>
<dbReference type="GO" id="GO:0003676">
    <property type="term" value="F:nucleic acid binding"/>
    <property type="evidence" value="ECO:0007669"/>
    <property type="project" value="InterPro"/>
</dbReference>
<keyword evidence="3" id="KW-0378">Hydrolase</keyword>
<evidence type="ECO:0000256" key="3">
    <source>
        <dbReference type="ARBA" id="ARBA00022801"/>
    </source>
</evidence>
<evidence type="ECO:0000313" key="7">
    <source>
        <dbReference type="Proteomes" id="UP000091918"/>
    </source>
</evidence>
<feature type="domain" description="Exonuclease" evidence="5">
    <location>
        <begin position="9"/>
        <end position="187"/>
    </location>
</feature>